<gene>
    <name evidence="2" type="primary">AVEN_245944_1</name>
    <name evidence="2" type="ORF">CEXT_68671</name>
</gene>
<dbReference type="Proteomes" id="UP001054945">
    <property type="component" value="Unassembled WGS sequence"/>
</dbReference>
<sequence length="111" mass="12197">MTTNSRQSAPAKGDLSPPHVAPYQPRATVMQPYTSDQTPYGSMAKPLWSTSNAFQAAAAPASYWAPSQPMFNHMPYSSPAASQHSNYFSNAPIPQPTVPRFPIKDMFQDCF</sequence>
<evidence type="ECO:0000256" key="1">
    <source>
        <dbReference type="SAM" id="MobiDB-lite"/>
    </source>
</evidence>
<evidence type="ECO:0000313" key="3">
    <source>
        <dbReference type="Proteomes" id="UP001054945"/>
    </source>
</evidence>
<feature type="region of interest" description="Disordered" evidence="1">
    <location>
        <begin position="1"/>
        <end position="36"/>
    </location>
</feature>
<dbReference type="EMBL" id="BPLR01012919">
    <property type="protein sequence ID" value="GIY57522.1"/>
    <property type="molecule type" value="Genomic_DNA"/>
</dbReference>
<accession>A0AAV4UIF0</accession>
<proteinExistence type="predicted"/>
<organism evidence="2 3">
    <name type="scientific">Caerostris extrusa</name>
    <name type="common">Bark spider</name>
    <name type="synonym">Caerostris bankana</name>
    <dbReference type="NCBI Taxonomy" id="172846"/>
    <lineage>
        <taxon>Eukaryota</taxon>
        <taxon>Metazoa</taxon>
        <taxon>Ecdysozoa</taxon>
        <taxon>Arthropoda</taxon>
        <taxon>Chelicerata</taxon>
        <taxon>Arachnida</taxon>
        <taxon>Araneae</taxon>
        <taxon>Araneomorphae</taxon>
        <taxon>Entelegynae</taxon>
        <taxon>Araneoidea</taxon>
        <taxon>Araneidae</taxon>
        <taxon>Caerostris</taxon>
    </lineage>
</organism>
<comment type="caution">
    <text evidence="2">The sequence shown here is derived from an EMBL/GenBank/DDBJ whole genome shotgun (WGS) entry which is preliminary data.</text>
</comment>
<protein>
    <recommendedName>
        <fullName evidence="4">DAZ-associated protein 2</fullName>
    </recommendedName>
</protein>
<keyword evidence="3" id="KW-1185">Reference proteome</keyword>
<evidence type="ECO:0008006" key="4">
    <source>
        <dbReference type="Google" id="ProtNLM"/>
    </source>
</evidence>
<name>A0AAV4UIF0_CAEEX</name>
<dbReference type="AlphaFoldDB" id="A0AAV4UIF0"/>
<reference evidence="2 3" key="1">
    <citation type="submission" date="2021-06" db="EMBL/GenBank/DDBJ databases">
        <title>Caerostris extrusa draft genome.</title>
        <authorList>
            <person name="Kono N."/>
            <person name="Arakawa K."/>
        </authorList>
    </citation>
    <scope>NUCLEOTIDE SEQUENCE [LARGE SCALE GENOMIC DNA]</scope>
</reference>
<evidence type="ECO:0000313" key="2">
    <source>
        <dbReference type="EMBL" id="GIY57522.1"/>
    </source>
</evidence>